<dbReference type="Proteomes" id="UP000694380">
    <property type="component" value="Unplaced"/>
</dbReference>
<accession>A0A8C3HCX8</accession>
<sequence>GNVHLVALLWKCCHPFLNLLYVECFPYLQYAVFVVFSNHSTSKVLEKDLYLVTYRDEILQPFNVCLHCSESPELVGLVSADPC</sequence>
<protein>
    <submittedName>
        <fullName evidence="2">Uncharacterized protein</fullName>
    </submittedName>
</protein>
<reference evidence="2" key="1">
    <citation type="submission" date="2025-08" db="UniProtKB">
        <authorList>
            <consortium name="Ensembl"/>
        </authorList>
    </citation>
    <scope>IDENTIFICATION</scope>
</reference>
<proteinExistence type="predicted"/>
<feature type="chain" id="PRO_5034434869" evidence="1">
    <location>
        <begin position="25"/>
        <end position="83"/>
    </location>
</feature>
<reference evidence="2" key="2">
    <citation type="submission" date="2025-09" db="UniProtKB">
        <authorList>
            <consortium name="Ensembl"/>
        </authorList>
    </citation>
    <scope>IDENTIFICATION</scope>
</reference>
<feature type="signal peptide" evidence="1">
    <location>
        <begin position="1"/>
        <end position="24"/>
    </location>
</feature>
<evidence type="ECO:0000313" key="3">
    <source>
        <dbReference type="Proteomes" id="UP000694380"/>
    </source>
</evidence>
<name>A0A8C3HCX8_CHRPI</name>
<evidence type="ECO:0000313" key="2">
    <source>
        <dbReference type="Ensembl" id="ENSCPBP00000016172.1"/>
    </source>
</evidence>
<dbReference type="AlphaFoldDB" id="A0A8C3HCX8"/>
<keyword evidence="1" id="KW-0732">Signal</keyword>
<keyword evidence="3" id="KW-1185">Reference proteome</keyword>
<organism evidence="2 3">
    <name type="scientific">Chrysemys picta bellii</name>
    <name type="common">Western painted turtle</name>
    <name type="synonym">Emys bellii</name>
    <dbReference type="NCBI Taxonomy" id="8478"/>
    <lineage>
        <taxon>Eukaryota</taxon>
        <taxon>Metazoa</taxon>
        <taxon>Chordata</taxon>
        <taxon>Craniata</taxon>
        <taxon>Vertebrata</taxon>
        <taxon>Euteleostomi</taxon>
        <taxon>Archelosauria</taxon>
        <taxon>Testudinata</taxon>
        <taxon>Testudines</taxon>
        <taxon>Cryptodira</taxon>
        <taxon>Durocryptodira</taxon>
        <taxon>Testudinoidea</taxon>
        <taxon>Emydidae</taxon>
        <taxon>Chrysemys</taxon>
    </lineage>
</organism>
<dbReference type="Ensembl" id="ENSCPBT00000019143.1">
    <property type="protein sequence ID" value="ENSCPBP00000016172.1"/>
    <property type="gene ID" value="ENSCPBG00000011934.1"/>
</dbReference>
<evidence type="ECO:0000256" key="1">
    <source>
        <dbReference type="SAM" id="SignalP"/>
    </source>
</evidence>